<evidence type="ECO:0000256" key="4">
    <source>
        <dbReference type="ARBA" id="ARBA00005812"/>
    </source>
</evidence>
<evidence type="ECO:0000256" key="8">
    <source>
        <dbReference type="ARBA" id="ARBA00023152"/>
    </source>
</evidence>
<evidence type="ECO:0000256" key="2">
    <source>
        <dbReference type="ARBA" id="ARBA00001947"/>
    </source>
</evidence>
<name>A0A6J5ZHY9_9ZZZZ</name>
<dbReference type="GO" id="GO:0005829">
    <property type="term" value="C:cytosol"/>
    <property type="evidence" value="ECO:0007669"/>
    <property type="project" value="TreeGrafter"/>
</dbReference>
<comment type="catalytic activity">
    <reaction evidence="1">
        <text>beta-D-fructose 1,6-bisphosphate = D-glyceraldehyde 3-phosphate + dihydroxyacetone phosphate</text>
        <dbReference type="Rhea" id="RHEA:14729"/>
        <dbReference type="ChEBI" id="CHEBI:32966"/>
        <dbReference type="ChEBI" id="CHEBI:57642"/>
        <dbReference type="ChEBI" id="CHEBI:59776"/>
        <dbReference type="EC" id="4.1.2.13"/>
    </reaction>
</comment>
<dbReference type="PIRSF" id="PIRSF001359">
    <property type="entry name" value="F_bP_aldolase_II"/>
    <property type="match status" value="1"/>
</dbReference>
<dbReference type="EMBL" id="CAESAK010000155">
    <property type="protein sequence ID" value="CAB4342184.1"/>
    <property type="molecule type" value="Genomic_DNA"/>
</dbReference>
<evidence type="ECO:0000256" key="7">
    <source>
        <dbReference type="ARBA" id="ARBA00022833"/>
    </source>
</evidence>
<evidence type="ECO:0000256" key="6">
    <source>
        <dbReference type="ARBA" id="ARBA00022723"/>
    </source>
</evidence>
<keyword evidence="8" id="KW-0324">Glycolysis</keyword>
<evidence type="ECO:0000256" key="5">
    <source>
        <dbReference type="ARBA" id="ARBA00013068"/>
    </source>
</evidence>
<dbReference type="PROSITE" id="PS00602">
    <property type="entry name" value="ALDOLASE_CLASS_II_1"/>
    <property type="match status" value="1"/>
</dbReference>
<dbReference type="PANTHER" id="PTHR30559:SF0">
    <property type="entry name" value="FRUCTOSE-BISPHOSPHATE ALDOLASE"/>
    <property type="match status" value="1"/>
</dbReference>
<keyword evidence="9" id="KW-0456">Lyase</keyword>
<dbReference type="NCBIfam" id="TIGR01520">
    <property type="entry name" value="FruBisAldo_II_A"/>
    <property type="match status" value="1"/>
</dbReference>
<accession>A0A6J5ZHY9</accession>
<comment type="pathway">
    <text evidence="3">Carbohydrate degradation; glycolysis; D-glyceraldehyde 3-phosphate and glycerone phosphate from D-glucose: step 4/4.</text>
</comment>
<dbReference type="NCBIfam" id="NF006628">
    <property type="entry name" value="PRK09197.1"/>
    <property type="match status" value="1"/>
</dbReference>
<dbReference type="EC" id="4.1.2.13" evidence="5"/>
<dbReference type="Pfam" id="PF01116">
    <property type="entry name" value="F_bP_aldolase"/>
    <property type="match status" value="1"/>
</dbReference>
<dbReference type="GO" id="GO:0008270">
    <property type="term" value="F:zinc ion binding"/>
    <property type="evidence" value="ECO:0007669"/>
    <property type="project" value="InterPro"/>
</dbReference>
<dbReference type="InterPro" id="IPR006411">
    <property type="entry name" value="Fruct_bisP_bact"/>
</dbReference>
<dbReference type="GO" id="GO:0006096">
    <property type="term" value="P:glycolytic process"/>
    <property type="evidence" value="ECO:0007669"/>
    <property type="project" value="UniProtKB-UniPathway"/>
</dbReference>
<dbReference type="SUPFAM" id="SSF51569">
    <property type="entry name" value="Aldolase"/>
    <property type="match status" value="1"/>
</dbReference>
<proteinExistence type="inferred from homology"/>
<evidence type="ECO:0000256" key="9">
    <source>
        <dbReference type="ARBA" id="ARBA00023239"/>
    </source>
</evidence>
<sequence>MPIATPEIYAAMLDRAKAGKFAYPAINVSSSQTIIGAIRGFAEAQSDGLIQFSWGGAEYASGSTVKDQVAGAVALAEFAHVVAKNYNVNIGIHTDHCPKEKLDTFMRPLLEIGAQRIKDGKAPLFNSHMWDGSAVDMKENMIIAKELLAKSVAANTILEIEIGVVGGEEDGVEAKHDAKLYSTPEDALMTIEALGDGSNGRYMVAATFGNVHGVYKPGNVVLQPKILDGLQDAVAAKLGLPEGSKPMDLVFHGGSGSLLSEIRDSLDYGVIKMNIDTDTQYAFTRPVVDHMMKNYDGVLKIDGEIGNKKAYDPRAWGKAAEAGIAARVVIACEDLRSTGTSLLK</sequence>
<dbReference type="InterPro" id="IPR000771">
    <property type="entry name" value="FBA_II"/>
</dbReference>
<dbReference type="GO" id="GO:0004332">
    <property type="term" value="F:fructose-bisphosphate aldolase activity"/>
    <property type="evidence" value="ECO:0007669"/>
    <property type="project" value="UniProtKB-EC"/>
</dbReference>
<dbReference type="UniPathway" id="UPA00109">
    <property type="reaction ID" value="UER00183"/>
</dbReference>
<evidence type="ECO:0000256" key="3">
    <source>
        <dbReference type="ARBA" id="ARBA00004714"/>
    </source>
</evidence>
<comment type="similarity">
    <text evidence="4">Belongs to the class II fructose-bisphosphate aldolase family.</text>
</comment>
<dbReference type="PROSITE" id="PS00806">
    <property type="entry name" value="ALDOLASE_CLASS_II_2"/>
    <property type="match status" value="1"/>
</dbReference>
<organism evidence="10">
    <name type="scientific">freshwater metagenome</name>
    <dbReference type="NCBI Taxonomy" id="449393"/>
    <lineage>
        <taxon>unclassified sequences</taxon>
        <taxon>metagenomes</taxon>
        <taxon>ecological metagenomes</taxon>
    </lineage>
</organism>
<keyword evidence="7" id="KW-0862">Zinc</keyword>
<evidence type="ECO:0000313" key="10">
    <source>
        <dbReference type="EMBL" id="CAB4342184.1"/>
    </source>
</evidence>
<gene>
    <name evidence="10" type="ORF">UFOPK3775_01009</name>
</gene>
<dbReference type="Gene3D" id="3.20.20.70">
    <property type="entry name" value="Aldolase class I"/>
    <property type="match status" value="1"/>
</dbReference>
<reference evidence="10" key="1">
    <citation type="submission" date="2020-05" db="EMBL/GenBank/DDBJ databases">
        <authorList>
            <person name="Chiriac C."/>
            <person name="Salcher M."/>
            <person name="Ghai R."/>
            <person name="Kavagutti S V."/>
        </authorList>
    </citation>
    <scope>NUCLEOTIDE SEQUENCE</scope>
</reference>
<dbReference type="NCBIfam" id="TIGR00167">
    <property type="entry name" value="cbbA"/>
    <property type="match status" value="1"/>
</dbReference>
<dbReference type="InterPro" id="IPR013785">
    <property type="entry name" value="Aldolase_TIM"/>
</dbReference>
<protein>
    <recommendedName>
        <fullName evidence="5">fructose-bisphosphate aldolase</fullName>
        <ecNumber evidence="5">4.1.2.13</ecNumber>
    </recommendedName>
</protein>
<evidence type="ECO:0000256" key="1">
    <source>
        <dbReference type="ARBA" id="ARBA00000441"/>
    </source>
</evidence>
<comment type="cofactor">
    <cofactor evidence="2">
        <name>Zn(2+)</name>
        <dbReference type="ChEBI" id="CHEBI:29105"/>
    </cofactor>
</comment>
<keyword evidence="6" id="KW-0479">Metal-binding</keyword>
<dbReference type="AlphaFoldDB" id="A0A6J5ZHY9"/>
<dbReference type="PANTHER" id="PTHR30559">
    <property type="entry name" value="FRUCTOSE-BISPHOSPHATE ALDOLASE CLASS 2"/>
    <property type="match status" value="1"/>
</dbReference>